<comment type="caution">
    <text evidence="1">The sequence shown here is derived from an EMBL/GenBank/DDBJ whole genome shotgun (WGS) entry which is preliminary data.</text>
</comment>
<evidence type="ECO:0000313" key="1">
    <source>
        <dbReference type="EMBL" id="POZ80225.1"/>
    </source>
</evidence>
<reference evidence="1 2" key="1">
    <citation type="submission" date="2018-01" db="EMBL/GenBank/DDBJ databases">
        <title>Successful Treatment of Persistent Burkholderia cepacia Bacteremia with Ceftazidime-Avibactam.</title>
        <authorList>
            <person name="Tamma P."/>
            <person name="Fan Y."/>
            <person name="Bergman Y."/>
            <person name="Sick-Samuels A."/>
            <person name="Hsu A."/>
            <person name="Timp W."/>
            <person name="Simner P."/>
        </authorList>
    </citation>
    <scope>NUCLEOTIDE SEQUENCE [LARGE SCALE GENOMIC DNA]</scope>
    <source>
        <strain evidence="1 2">170816</strain>
    </source>
</reference>
<proteinExistence type="predicted"/>
<protein>
    <submittedName>
        <fullName evidence="1">Uncharacterized protein</fullName>
    </submittedName>
</protein>
<evidence type="ECO:0000313" key="2">
    <source>
        <dbReference type="Proteomes" id="UP000238655"/>
    </source>
</evidence>
<dbReference type="EMBL" id="PQVP01000006">
    <property type="protein sequence ID" value="POZ80225.1"/>
    <property type="molecule type" value="Genomic_DNA"/>
</dbReference>
<accession>A0A2S5DMB3</accession>
<organism evidence="1 2">
    <name type="scientific">Burkholderia contaminans</name>
    <dbReference type="NCBI Taxonomy" id="488447"/>
    <lineage>
        <taxon>Bacteria</taxon>
        <taxon>Pseudomonadati</taxon>
        <taxon>Pseudomonadota</taxon>
        <taxon>Betaproteobacteria</taxon>
        <taxon>Burkholderiales</taxon>
        <taxon>Burkholderiaceae</taxon>
        <taxon>Burkholderia</taxon>
        <taxon>Burkholderia cepacia complex</taxon>
    </lineage>
</organism>
<name>A0A2S5DMB3_9BURK</name>
<sequence>MFHAAWGLDRDSSHYNKAAWQHVHQVLLATAGQHLDSQLLAYALRNAPQEVRSTLPVLLNKAA</sequence>
<gene>
    <name evidence="1" type="ORF">C3743_40325</name>
</gene>
<dbReference type="Proteomes" id="UP000238655">
    <property type="component" value="Unassembled WGS sequence"/>
</dbReference>
<dbReference type="AlphaFoldDB" id="A0A2S5DMB3"/>